<dbReference type="Pfam" id="PF01613">
    <property type="entry name" value="Flavin_Reduct"/>
    <property type="match status" value="1"/>
</dbReference>
<dbReference type="Gene3D" id="2.30.110.10">
    <property type="entry name" value="Electron Transport, Fmn-binding Protein, Chain A"/>
    <property type="match status" value="1"/>
</dbReference>
<name>A0ABT7L905_9BACI</name>
<dbReference type="SMART" id="SM00903">
    <property type="entry name" value="Flavin_Reduct"/>
    <property type="match status" value="1"/>
</dbReference>
<comment type="cofactor">
    <cofactor evidence="1">
        <name>FMN</name>
        <dbReference type="ChEBI" id="CHEBI:58210"/>
    </cofactor>
</comment>
<dbReference type="GO" id="GO:0016491">
    <property type="term" value="F:oxidoreductase activity"/>
    <property type="evidence" value="ECO:0007669"/>
    <property type="project" value="UniProtKB-KW"/>
</dbReference>
<keyword evidence="7" id="KW-1185">Reference proteome</keyword>
<dbReference type="PANTHER" id="PTHR33798:SF5">
    <property type="entry name" value="FLAVIN REDUCTASE LIKE DOMAIN-CONTAINING PROTEIN"/>
    <property type="match status" value="1"/>
</dbReference>
<evidence type="ECO:0000256" key="3">
    <source>
        <dbReference type="ARBA" id="ARBA00022643"/>
    </source>
</evidence>
<accession>A0ABT7L905</accession>
<keyword evidence="6" id="KW-0560">Oxidoreductase</keyword>
<evidence type="ECO:0000256" key="1">
    <source>
        <dbReference type="ARBA" id="ARBA00001917"/>
    </source>
</evidence>
<evidence type="ECO:0000259" key="5">
    <source>
        <dbReference type="SMART" id="SM00903"/>
    </source>
</evidence>
<sequence length="195" mass="21951">MIIKKDQFNNHNMSKLIKGVVVPRPIAWVSSIDKTGIHNIAPFSFYTVASLDPITLCFSVGSGDVNNTKDTLANIKETNEFVVNVVTESLANQMYETSKFYQSEIDEFDVAKLNTAKSEYVKAPRLKESPIAMECKLDRIINVGTSHLILGEVVCYHIDNDVYSENDKVDPDKLNIIGRMAGDYAHINDYFKLPR</sequence>
<dbReference type="SUPFAM" id="SSF50475">
    <property type="entry name" value="FMN-binding split barrel"/>
    <property type="match status" value="1"/>
</dbReference>
<dbReference type="InterPro" id="IPR012349">
    <property type="entry name" value="Split_barrel_FMN-bd"/>
</dbReference>
<evidence type="ECO:0000256" key="2">
    <source>
        <dbReference type="ARBA" id="ARBA00022630"/>
    </source>
</evidence>
<proteinExistence type="inferred from homology"/>
<dbReference type="EC" id="1.5.1.-" evidence="6"/>
<feature type="domain" description="Flavin reductase like" evidence="5">
    <location>
        <begin position="19"/>
        <end position="168"/>
    </location>
</feature>
<gene>
    <name evidence="6" type="ORF">QQS35_11415</name>
</gene>
<dbReference type="Proteomes" id="UP001235343">
    <property type="component" value="Unassembled WGS sequence"/>
</dbReference>
<comment type="similarity">
    <text evidence="4">Belongs to the flavoredoxin family.</text>
</comment>
<dbReference type="InterPro" id="IPR002563">
    <property type="entry name" value="Flavin_Rdtase-like_dom"/>
</dbReference>
<keyword evidence="2" id="KW-0285">Flavoprotein</keyword>
<evidence type="ECO:0000313" key="6">
    <source>
        <dbReference type="EMBL" id="MDL4841060.1"/>
    </source>
</evidence>
<protein>
    <submittedName>
        <fullName evidence="6">Flavin reductase family protein</fullName>
        <ecNumber evidence="6">1.5.1.-</ecNumber>
    </submittedName>
</protein>
<reference evidence="6 7" key="1">
    <citation type="submission" date="2023-06" db="EMBL/GenBank/DDBJ databases">
        <title>Aquibacillus rhizosphaerae LR5S19.</title>
        <authorList>
            <person name="Sun J.-Q."/>
        </authorList>
    </citation>
    <scope>NUCLEOTIDE SEQUENCE [LARGE SCALE GENOMIC DNA]</scope>
    <source>
        <strain evidence="6 7">LR5S19</strain>
    </source>
</reference>
<keyword evidence="3" id="KW-0288">FMN</keyword>
<evidence type="ECO:0000313" key="7">
    <source>
        <dbReference type="Proteomes" id="UP001235343"/>
    </source>
</evidence>
<organism evidence="6 7">
    <name type="scientific">Aquibacillus rhizosphaerae</name>
    <dbReference type="NCBI Taxonomy" id="3051431"/>
    <lineage>
        <taxon>Bacteria</taxon>
        <taxon>Bacillati</taxon>
        <taxon>Bacillota</taxon>
        <taxon>Bacilli</taxon>
        <taxon>Bacillales</taxon>
        <taxon>Bacillaceae</taxon>
        <taxon>Aquibacillus</taxon>
    </lineage>
</organism>
<dbReference type="EMBL" id="JASTZU010000036">
    <property type="protein sequence ID" value="MDL4841060.1"/>
    <property type="molecule type" value="Genomic_DNA"/>
</dbReference>
<comment type="caution">
    <text evidence="6">The sequence shown here is derived from an EMBL/GenBank/DDBJ whole genome shotgun (WGS) entry which is preliminary data.</text>
</comment>
<evidence type="ECO:0000256" key="4">
    <source>
        <dbReference type="ARBA" id="ARBA00038054"/>
    </source>
</evidence>
<dbReference type="RefSeq" id="WP_285932255.1">
    <property type="nucleotide sequence ID" value="NZ_JASTZU010000036.1"/>
</dbReference>
<dbReference type="PANTHER" id="PTHR33798">
    <property type="entry name" value="FLAVOPROTEIN OXYGENASE"/>
    <property type="match status" value="1"/>
</dbReference>